<dbReference type="HAMAP" id="MF_01446">
    <property type="entry name" value="Kae1"/>
    <property type="match status" value="1"/>
</dbReference>
<dbReference type="InterPro" id="IPR000905">
    <property type="entry name" value="Gcp-like_dom"/>
</dbReference>
<feature type="binding site" evidence="3">
    <location>
        <position position="328"/>
    </location>
    <ligand>
        <name>a divalent metal cation</name>
        <dbReference type="ChEBI" id="CHEBI:60240"/>
    </ligand>
</feature>
<keyword evidence="3" id="KW-0539">Nucleus</keyword>
<accession>A0A8S1MTF0</accession>
<proteinExistence type="inferred from homology"/>
<evidence type="ECO:0000256" key="3">
    <source>
        <dbReference type="HAMAP-Rule" id="MF_03180"/>
    </source>
</evidence>
<dbReference type="GO" id="GO:0061711">
    <property type="term" value="F:tRNA N(6)-L-threonylcarbamoyladenine synthase activity"/>
    <property type="evidence" value="ECO:0007669"/>
    <property type="project" value="UniProtKB-EC"/>
</dbReference>
<feature type="binding site" evidence="3">
    <location>
        <position position="113"/>
    </location>
    <ligand>
        <name>a divalent metal cation</name>
        <dbReference type="ChEBI" id="CHEBI:60240"/>
    </ligand>
</feature>
<dbReference type="InterPro" id="IPR017860">
    <property type="entry name" value="Peptidase_M22_CS"/>
</dbReference>
<dbReference type="GO" id="GO:0005634">
    <property type="term" value="C:nucleus"/>
    <property type="evidence" value="ECO:0007669"/>
    <property type="project" value="UniProtKB-SubCell"/>
</dbReference>
<dbReference type="InterPro" id="IPR034680">
    <property type="entry name" value="Kae1_archaea_euk"/>
</dbReference>
<evidence type="ECO:0000313" key="5">
    <source>
        <dbReference type="EMBL" id="CAD8080035.1"/>
    </source>
</evidence>
<organism evidence="5 6">
    <name type="scientific">Paramecium primaurelia</name>
    <dbReference type="NCBI Taxonomy" id="5886"/>
    <lineage>
        <taxon>Eukaryota</taxon>
        <taxon>Sar</taxon>
        <taxon>Alveolata</taxon>
        <taxon>Ciliophora</taxon>
        <taxon>Intramacronucleata</taxon>
        <taxon>Oligohymenophorea</taxon>
        <taxon>Peniculida</taxon>
        <taxon>Parameciidae</taxon>
        <taxon>Paramecium</taxon>
    </lineage>
</organism>
<dbReference type="FunFam" id="3.30.420.40:FF:000105">
    <property type="entry name" value="Probable tRNA N6-adenosine threonylcarbamoyltransferase"/>
    <property type="match status" value="1"/>
</dbReference>
<protein>
    <recommendedName>
        <fullName evidence="2">N6-L-threonylcarbamoyladenine synthase</fullName>
    </recommendedName>
</protein>
<keyword evidence="1 3" id="KW-0963">Cytoplasm</keyword>
<dbReference type="InterPro" id="IPR017861">
    <property type="entry name" value="KAE1/TsaD"/>
</dbReference>
<feature type="binding site" evidence="3">
    <location>
        <position position="300"/>
    </location>
    <ligand>
        <name>substrate</name>
    </ligand>
</feature>
<sequence>MNKQFLALGIEGSANKIGIGVVTKDGNILSNPRRTYITPPGTGFVPKETAQHHRDKILEVLDDALKIANVTLDDISLICYTKGPGMHGPLSIGATVARTLSLLYKIPIIGVNHCVAHIEMGRLATQCQNPAVLYVSGGNTQVIAYSKNRYRVFGETIDIAVGNCLDRFARLVNISNDPAPGYNIEQLAKKGKNYILDTPYVVKGMDMSFSGLLTFVEDVVNQFPQVKLPEVAGNEKAKRKNKQQKLIRKWVNPIPEDLTTEDLCFTLQETIFAMLTEVTERAMSHCESTDVIIVGGVGCNERLQEMVSIMVKDRGGKIGAMDERYCIDNGAMIAYTGILEYFSNGPTNFKDTFVTQRFRTDEVYIGWRND</sequence>
<keyword evidence="3" id="KW-0808">Transferase</keyword>
<evidence type="ECO:0000313" key="6">
    <source>
        <dbReference type="Proteomes" id="UP000688137"/>
    </source>
</evidence>
<keyword evidence="3" id="KW-0819">tRNA processing</keyword>
<dbReference type="NCBIfam" id="TIGR00329">
    <property type="entry name" value="gcp_kae1"/>
    <property type="match status" value="1"/>
</dbReference>
<comment type="similarity">
    <text evidence="3">Belongs to the KAE1 / TsaD family.</text>
</comment>
<dbReference type="AlphaFoldDB" id="A0A8S1MTF0"/>
<dbReference type="GO" id="GO:0005737">
    <property type="term" value="C:cytoplasm"/>
    <property type="evidence" value="ECO:0007669"/>
    <property type="project" value="UniProtKB-SubCell"/>
</dbReference>
<dbReference type="PANTHER" id="PTHR11735:SF14">
    <property type="entry name" value="TRNA N6-ADENOSINE THREONYLCARBAMOYLTRANSFERASE"/>
    <property type="match status" value="1"/>
</dbReference>
<dbReference type="OMA" id="HHRSWVV"/>
<name>A0A8S1MTF0_PARPR</name>
<comment type="subcellular location">
    <subcellularLocation>
        <location evidence="3">Cytoplasm</location>
    </subcellularLocation>
    <subcellularLocation>
        <location evidence="3">Nucleus</location>
    </subcellularLocation>
</comment>
<dbReference type="Pfam" id="PF00814">
    <property type="entry name" value="TsaD"/>
    <property type="match status" value="1"/>
</dbReference>
<feature type="domain" description="Gcp-like" evidence="4">
    <location>
        <begin position="33"/>
        <end position="335"/>
    </location>
</feature>
<dbReference type="GO" id="GO:0002949">
    <property type="term" value="P:tRNA threonylcarbamoyladenosine modification"/>
    <property type="evidence" value="ECO:0007669"/>
    <property type="project" value="UniProtKB-UniRule"/>
</dbReference>
<comment type="catalytic activity">
    <reaction evidence="3">
        <text>L-threonylcarbamoyladenylate + adenosine(37) in tRNA = N(6)-L-threonylcarbamoyladenosine(37) in tRNA + AMP + H(+)</text>
        <dbReference type="Rhea" id="RHEA:37059"/>
        <dbReference type="Rhea" id="RHEA-COMP:10162"/>
        <dbReference type="Rhea" id="RHEA-COMP:10163"/>
        <dbReference type="ChEBI" id="CHEBI:15378"/>
        <dbReference type="ChEBI" id="CHEBI:73682"/>
        <dbReference type="ChEBI" id="CHEBI:74411"/>
        <dbReference type="ChEBI" id="CHEBI:74418"/>
        <dbReference type="ChEBI" id="CHEBI:456215"/>
        <dbReference type="EC" id="2.3.1.234"/>
    </reaction>
</comment>
<dbReference type="CDD" id="cd24132">
    <property type="entry name" value="ASKHA_NBD_OSGEP_like_euk"/>
    <property type="match status" value="1"/>
</dbReference>
<feature type="binding site" evidence="3">
    <location>
        <position position="166"/>
    </location>
    <ligand>
        <name>substrate</name>
    </ligand>
</feature>
<keyword evidence="3" id="KW-0479">Metal-binding</keyword>
<reference evidence="5" key="1">
    <citation type="submission" date="2021-01" db="EMBL/GenBank/DDBJ databases">
        <authorList>
            <consortium name="Genoscope - CEA"/>
            <person name="William W."/>
        </authorList>
    </citation>
    <scope>NUCLEOTIDE SEQUENCE</scope>
</reference>
<feature type="binding site" evidence="3">
    <location>
        <begin position="134"/>
        <end position="138"/>
    </location>
    <ligand>
        <name>substrate</name>
    </ligand>
</feature>
<dbReference type="Proteomes" id="UP000688137">
    <property type="component" value="Unassembled WGS sequence"/>
</dbReference>
<evidence type="ECO:0000259" key="4">
    <source>
        <dbReference type="Pfam" id="PF00814"/>
    </source>
</evidence>
<comment type="cofactor">
    <cofactor evidence="3">
        <name>a divalent metal cation</name>
        <dbReference type="ChEBI" id="CHEBI:60240"/>
    </cofactor>
    <text evidence="3">Binds 1 divalent metal cation per subunit.</text>
</comment>
<keyword evidence="3" id="KW-0012">Acyltransferase</keyword>
<feature type="binding site" evidence="3">
    <location>
        <position position="185"/>
    </location>
    <ligand>
        <name>substrate</name>
    </ligand>
</feature>
<dbReference type="GO" id="GO:0000408">
    <property type="term" value="C:EKC/KEOPS complex"/>
    <property type="evidence" value="ECO:0007669"/>
    <property type="project" value="InterPro"/>
</dbReference>
<evidence type="ECO:0000256" key="2">
    <source>
        <dbReference type="ARBA" id="ARBA00030439"/>
    </source>
</evidence>
<feature type="binding site" evidence="3">
    <location>
        <position position="134"/>
    </location>
    <ligand>
        <name>a divalent metal cation</name>
        <dbReference type="ChEBI" id="CHEBI:60240"/>
    </ligand>
</feature>
<dbReference type="GO" id="GO:0046872">
    <property type="term" value="F:metal ion binding"/>
    <property type="evidence" value="ECO:0007669"/>
    <property type="project" value="UniProtKB-KW"/>
</dbReference>
<gene>
    <name evidence="5" type="ORF">PPRIM_AZ9-3.1.T0630059</name>
</gene>
<dbReference type="PANTHER" id="PTHR11735">
    <property type="entry name" value="TRNA N6-ADENOSINE THREONYLCARBAMOYLTRANSFERASE"/>
    <property type="match status" value="1"/>
</dbReference>
<evidence type="ECO:0000256" key="1">
    <source>
        <dbReference type="ARBA" id="ARBA00022490"/>
    </source>
</evidence>
<feature type="binding site" evidence="3">
    <location>
        <position position="117"/>
    </location>
    <ligand>
        <name>a divalent metal cation</name>
        <dbReference type="ChEBI" id="CHEBI:60240"/>
    </ligand>
</feature>
<dbReference type="FunFam" id="3.30.420.40:FF:000141">
    <property type="entry name" value="Probable tRNA N6-adenosine threonylcarbamoyltransferase"/>
    <property type="match status" value="1"/>
</dbReference>
<keyword evidence="6" id="KW-1185">Reference proteome</keyword>
<dbReference type="PROSITE" id="PS01016">
    <property type="entry name" value="GLYCOPROTEASE"/>
    <property type="match status" value="1"/>
</dbReference>
<feature type="binding site" evidence="3">
    <location>
        <position position="181"/>
    </location>
    <ligand>
        <name>substrate</name>
    </ligand>
</feature>
<dbReference type="EMBL" id="CAJJDM010000064">
    <property type="protein sequence ID" value="CAD8080035.1"/>
    <property type="molecule type" value="Genomic_DNA"/>
</dbReference>
<comment type="caution">
    <text evidence="5">The sequence shown here is derived from an EMBL/GenBank/DDBJ whole genome shotgun (WGS) entry which is preliminary data.</text>
</comment>